<evidence type="ECO:0000313" key="7">
    <source>
        <dbReference type="Proteomes" id="UP001634413"/>
    </source>
</evidence>
<dbReference type="SUPFAM" id="SSF88946">
    <property type="entry name" value="Sigma2 domain of RNA polymerase sigma factors"/>
    <property type="match status" value="1"/>
</dbReference>
<evidence type="ECO:0000256" key="3">
    <source>
        <dbReference type="ARBA" id="ARBA00023125"/>
    </source>
</evidence>
<evidence type="ECO:0000256" key="1">
    <source>
        <dbReference type="ARBA" id="ARBA00023015"/>
    </source>
</evidence>
<keyword evidence="2" id="KW-0731">Sigma factor</keyword>
<comment type="caution">
    <text evidence="6">The sequence shown here is derived from an EMBL/GenBank/DDBJ whole genome shotgun (WGS) entry which is preliminary data.</text>
</comment>
<sequence length="288" mass="34184">MKNINYTIIRGKSKGIVRKLTMPISSNETRKHISKEDEENFFKAYNSPDIDENSKIKLANQFLKEFMPLVYSYVNSYCHRNNYQNFEFSEIRDDLISEGLTAVYRCFDTFDQSKKIRFTTYASSCIQGKIRNYCRDHHLRYFTGTRTLYENIQKDYKKAKQQGIANDFKFDKCNYVAVKSLDELTDTQDKDMYLEYYSDSQIQSLYKDSTNISEVYSENYEIFKLLCKDLTEIEYAMTMLFYSSFTKLQIANKFNVEKSVVEKCITTTLKKMRNRATELGLSKDYFEF</sequence>
<keyword evidence="1" id="KW-0805">Transcription regulation</keyword>
<feature type="domain" description="RNA polymerase sigma-70 region 2" evidence="5">
    <location>
        <begin position="64"/>
        <end position="137"/>
    </location>
</feature>
<dbReference type="EMBL" id="JBDLBQ010000007">
    <property type="protein sequence ID" value="MFN2102840.1"/>
    <property type="molecule type" value="Genomic_DNA"/>
</dbReference>
<dbReference type="Pfam" id="PF04542">
    <property type="entry name" value="Sigma70_r2"/>
    <property type="match status" value="1"/>
</dbReference>
<protein>
    <submittedName>
        <fullName evidence="6">Sigma-70 family RNA polymerase sigma factor</fullName>
    </submittedName>
</protein>
<dbReference type="InterPro" id="IPR007627">
    <property type="entry name" value="RNA_pol_sigma70_r2"/>
</dbReference>
<dbReference type="RefSeq" id="WP_412701986.1">
    <property type="nucleotide sequence ID" value="NZ_JBDLBQ010000007.1"/>
</dbReference>
<dbReference type="NCBIfam" id="TIGR02937">
    <property type="entry name" value="sigma70-ECF"/>
    <property type="match status" value="1"/>
</dbReference>
<dbReference type="InterPro" id="IPR014284">
    <property type="entry name" value="RNA_pol_sigma-70_dom"/>
</dbReference>
<dbReference type="PANTHER" id="PTHR30385:SF7">
    <property type="entry name" value="RNA POLYMERASE SIGMA FACTOR FLIA"/>
    <property type="match status" value="1"/>
</dbReference>
<reference evidence="6 7" key="1">
    <citation type="journal article" date="2024" name="Anaerobe">
        <title>The identification of Finegoldia dalianensis sp. nov., isolated from the pus of a patient with skin abscess and genomic analysis of the strains belonging to Finegoldia genus.</title>
        <authorList>
            <person name="Li Y."/>
            <person name="Wang Y."/>
            <person name="Xiao D."/>
            <person name="Wang J."/>
            <person name="Jin D."/>
        </authorList>
    </citation>
    <scope>NUCLEOTIDE SEQUENCE [LARGE SCALE GENOMIC DNA]</scope>
    <source>
        <strain evidence="6 7">LY240594</strain>
    </source>
</reference>
<dbReference type="Proteomes" id="UP001634413">
    <property type="component" value="Unassembled WGS sequence"/>
</dbReference>
<gene>
    <name evidence="6" type="ORF">ABDJ34_07995</name>
</gene>
<dbReference type="Gene3D" id="1.10.1740.10">
    <property type="match status" value="1"/>
</dbReference>
<proteinExistence type="predicted"/>
<organism evidence="6 7">
    <name type="scientific">Finegoldia dalianensis</name>
    <dbReference type="NCBI Taxonomy" id="3145239"/>
    <lineage>
        <taxon>Bacteria</taxon>
        <taxon>Bacillati</taxon>
        <taxon>Bacillota</taxon>
        <taxon>Tissierellia</taxon>
        <taxon>Tissierellales</taxon>
        <taxon>Peptoniphilaceae</taxon>
        <taxon>Finegoldia</taxon>
    </lineage>
</organism>
<dbReference type="PANTHER" id="PTHR30385">
    <property type="entry name" value="SIGMA FACTOR F FLAGELLAR"/>
    <property type="match status" value="1"/>
</dbReference>
<evidence type="ECO:0000256" key="4">
    <source>
        <dbReference type="ARBA" id="ARBA00023163"/>
    </source>
</evidence>
<accession>A0ABW9KDT5</accession>
<evidence type="ECO:0000313" key="6">
    <source>
        <dbReference type="EMBL" id="MFN2102840.1"/>
    </source>
</evidence>
<keyword evidence="4" id="KW-0804">Transcription</keyword>
<name>A0ABW9KDT5_9FIRM</name>
<evidence type="ECO:0000259" key="5">
    <source>
        <dbReference type="Pfam" id="PF04542"/>
    </source>
</evidence>
<evidence type="ECO:0000256" key="2">
    <source>
        <dbReference type="ARBA" id="ARBA00023082"/>
    </source>
</evidence>
<dbReference type="InterPro" id="IPR013325">
    <property type="entry name" value="RNA_pol_sigma_r2"/>
</dbReference>
<keyword evidence="7" id="KW-1185">Reference proteome</keyword>
<keyword evidence="3" id="KW-0238">DNA-binding</keyword>